<dbReference type="SUPFAM" id="SSF46955">
    <property type="entry name" value="Putative DNA-binding domain"/>
    <property type="match status" value="1"/>
</dbReference>
<dbReference type="AlphaFoldDB" id="A0A4V3BZ72"/>
<dbReference type="Proteomes" id="UP000294848">
    <property type="component" value="Unassembled WGS sequence"/>
</dbReference>
<accession>A0A4V3BZ72</accession>
<dbReference type="EMBL" id="SNWI01000001">
    <property type="protein sequence ID" value="TDO05439.1"/>
    <property type="molecule type" value="Genomic_DNA"/>
</dbReference>
<comment type="caution">
    <text evidence="1">The sequence shown here is derived from an EMBL/GenBank/DDBJ whole genome shotgun (WGS) entry which is preliminary data.</text>
</comment>
<gene>
    <name evidence="1" type="ORF">DET52_101799</name>
</gene>
<dbReference type="RefSeq" id="WP_133463487.1">
    <property type="nucleotide sequence ID" value="NZ_SNWI01000001.1"/>
</dbReference>
<dbReference type="InterPro" id="IPR009061">
    <property type="entry name" value="DNA-bd_dom_put_sf"/>
</dbReference>
<protein>
    <recommendedName>
        <fullName evidence="3">Helix-turn-helix domain-containing protein</fullName>
    </recommendedName>
</protein>
<organism evidence="1 2">
    <name type="scientific">Sunxiuqinia elliptica</name>
    <dbReference type="NCBI Taxonomy" id="655355"/>
    <lineage>
        <taxon>Bacteria</taxon>
        <taxon>Pseudomonadati</taxon>
        <taxon>Bacteroidota</taxon>
        <taxon>Bacteroidia</taxon>
        <taxon>Marinilabiliales</taxon>
        <taxon>Prolixibacteraceae</taxon>
        <taxon>Sunxiuqinia</taxon>
    </lineage>
</organism>
<evidence type="ECO:0000313" key="1">
    <source>
        <dbReference type="EMBL" id="TDO05439.1"/>
    </source>
</evidence>
<reference evidence="1 2" key="1">
    <citation type="submission" date="2019-03" db="EMBL/GenBank/DDBJ databases">
        <title>Freshwater and sediment microbial communities from various areas in North America, analyzing microbe dynamics in response to fracking.</title>
        <authorList>
            <person name="Lamendella R."/>
        </authorList>
    </citation>
    <scope>NUCLEOTIDE SEQUENCE [LARGE SCALE GENOMIC DNA]</scope>
    <source>
        <strain evidence="1 2">114D</strain>
    </source>
</reference>
<evidence type="ECO:0000313" key="2">
    <source>
        <dbReference type="Proteomes" id="UP000294848"/>
    </source>
</evidence>
<dbReference type="OrthoDB" id="1263240at2"/>
<evidence type="ECO:0008006" key="3">
    <source>
        <dbReference type="Google" id="ProtNLM"/>
    </source>
</evidence>
<name>A0A4V3BZ72_9BACT</name>
<sequence length="98" mass="11504">MKKKYFFSENSNISITVKFSELMEWGQYVATTTASIILKNKKDKVYQRQEVIDKFNICSATLWRWEKMGLIKGKRIGNRVFFAEGEVSRLLEQKGEKS</sequence>
<proteinExistence type="predicted"/>